<evidence type="ECO:0000313" key="1">
    <source>
        <dbReference type="EMBL" id="SAL11683.1"/>
    </source>
</evidence>
<keyword evidence="2" id="KW-1185">Reference proteome</keyword>
<dbReference type="EMBL" id="FCON02000001">
    <property type="protein sequence ID" value="SAL11683.1"/>
    <property type="molecule type" value="Genomic_DNA"/>
</dbReference>
<reference evidence="1" key="1">
    <citation type="submission" date="2016-01" db="EMBL/GenBank/DDBJ databases">
        <authorList>
            <person name="Peeters C."/>
        </authorList>
    </citation>
    <scope>NUCLEOTIDE SEQUENCE [LARGE SCALE GENOMIC DNA]</scope>
    <source>
        <strain evidence="1">LMG 22940</strain>
    </source>
</reference>
<accession>A0A158EVZ3</accession>
<organism evidence="1 2">
    <name type="scientific">Caballeronia choica</name>
    <dbReference type="NCBI Taxonomy" id="326476"/>
    <lineage>
        <taxon>Bacteria</taxon>
        <taxon>Pseudomonadati</taxon>
        <taxon>Pseudomonadota</taxon>
        <taxon>Betaproteobacteria</taxon>
        <taxon>Burkholderiales</taxon>
        <taxon>Burkholderiaceae</taxon>
        <taxon>Caballeronia</taxon>
    </lineage>
</organism>
<name>A0A158EVZ3_9BURK</name>
<proteinExistence type="predicted"/>
<protein>
    <submittedName>
        <fullName evidence="1">Uncharacterized protein</fullName>
    </submittedName>
</protein>
<sequence>MNTATDEGSVAHANGSRCGIEITTVRLEVPA</sequence>
<evidence type="ECO:0000313" key="2">
    <source>
        <dbReference type="Proteomes" id="UP000054770"/>
    </source>
</evidence>
<comment type="caution">
    <text evidence="1">The sequence shown here is derived from an EMBL/GenBank/DDBJ whole genome shotgun (WGS) entry which is preliminary data.</text>
</comment>
<dbReference type="AlphaFoldDB" id="A0A158EVZ3"/>
<gene>
    <name evidence="1" type="ORF">AWB68_00040</name>
</gene>
<dbReference type="Proteomes" id="UP000054770">
    <property type="component" value="Unassembled WGS sequence"/>
</dbReference>